<feature type="binding site" evidence="11">
    <location>
        <begin position="269"/>
        <end position="283"/>
    </location>
    <ligand>
        <name>NAD(+)</name>
        <dbReference type="ChEBI" id="CHEBI:57540"/>
    </ligand>
</feature>
<dbReference type="GO" id="GO:0005829">
    <property type="term" value="C:cytosol"/>
    <property type="evidence" value="ECO:0007669"/>
    <property type="project" value="TreeGrafter"/>
</dbReference>
<dbReference type="Gene3D" id="3.50.50.60">
    <property type="entry name" value="FAD/NAD(P)-binding domain"/>
    <property type="match status" value="2"/>
</dbReference>
<keyword evidence="5 11" id="KW-0285">Flavoprotein</keyword>
<proteinExistence type="inferred from homology"/>
<dbReference type="InterPro" id="IPR026904">
    <property type="entry name" value="MnmG_C"/>
</dbReference>
<feature type="binding site" evidence="11">
    <location>
        <position position="366"/>
    </location>
    <ligand>
        <name>FAD</name>
        <dbReference type="ChEBI" id="CHEBI:57692"/>
    </ligand>
</feature>
<dbReference type="InterPro" id="IPR002218">
    <property type="entry name" value="MnmG-rel"/>
</dbReference>
<keyword evidence="8 11" id="KW-0520">NAD</keyword>
<reference evidence="13" key="1">
    <citation type="journal article" date="2021" name="PeerJ">
        <title>Extensive microbial diversity within the chicken gut microbiome revealed by metagenomics and culture.</title>
        <authorList>
            <person name="Gilroy R."/>
            <person name="Ravi A."/>
            <person name="Getino M."/>
            <person name="Pursley I."/>
            <person name="Horton D.L."/>
            <person name="Alikhan N.F."/>
            <person name="Baker D."/>
            <person name="Gharbi K."/>
            <person name="Hall N."/>
            <person name="Watson M."/>
            <person name="Adriaenssens E.M."/>
            <person name="Foster-Nyarko E."/>
            <person name="Jarju S."/>
            <person name="Secka A."/>
            <person name="Antonio M."/>
            <person name="Oren A."/>
            <person name="Chaudhuri R.R."/>
            <person name="La Ragione R."/>
            <person name="Hildebrand F."/>
            <person name="Pallen M.J."/>
        </authorList>
    </citation>
    <scope>NUCLEOTIDE SEQUENCE</scope>
    <source>
        <strain evidence="13">ChiGjej1B1-14440</strain>
    </source>
</reference>
<dbReference type="GO" id="GO:0050660">
    <property type="term" value="F:flavin adenine dinucleotide binding"/>
    <property type="evidence" value="ECO:0007669"/>
    <property type="project" value="UniProtKB-UniRule"/>
</dbReference>
<dbReference type="NCBIfam" id="TIGR00136">
    <property type="entry name" value="mnmG_gidA"/>
    <property type="match status" value="1"/>
</dbReference>
<comment type="subcellular location">
    <subcellularLocation>
        <location evidence="11">Cytoplasm</location>
    </subcellularLocation>
</comment>
<dbReference type="Pfam" id="PF21680">
    <property type="entry name" value="GIDA_C_1st"/>
    <property type="match status" value="1"/>
</dbReference>
<protein>
    <recommendedName>
        <fullName evidence="4 11">tRNA uridine 5-carboxymethylaminomethyl modification enzyme MnmG</fullName>
    </recommendedName>
    <alternativeName>
        <fullName evidence="10 11">Glucose-inhibited division protein A</fullName>
    </alternativeName>
</protein>
<dbReference type="InterPro" id="IPR047001">
    <property type="entry name" value="MnmG_C_subdom"/>
</dbReference>
<comment type="cofactor">
    <cofactor evidence="1 11">
        <name>FAD</name>
        <dbReference type="ChEBI" id="CHEBI:57692"/>
    </cofactor>
</comment>
<evidence type="ECO:0000256" key="6">
    <source>
        <dbReference type="ARBA" id="ARBA00022694"/>
    </source>
</evidence>
<evidence type="ECO:0000256" key="2">
    <source>
        <dbReference type="ARBA" id="ARBA00003717"/>
    </source>
</evidence>
<evidence type="ECO:0000256" key="10">
    <source>
        <dbReference type="ARBA" id="ARBA00031800"/>
    </source>
</evidence>
<evidence type="ECO:0000256" key="9">
    <source>
        <dbReference type="ARBA" id="ARBA00025948"/>
    </source>
</evidence>
<dbReference type="InterPro" id="IPR040131">
    <property type="entry name" value="MnmG_N"/>
</dbReference>
<dbReference type="InterPro" id="IPR004416">
    <property type="entry name" value="MnmG"/>
</dbReference>
<keyword evidence="11" id="KW-0963">Cytoplasm</keyword>
<dbReference type="FunFam" id="3.50.50.60:FF:000002">
    <property type="entry name" value="tRNA uridine 5-carboxymethylaminomethyl modification enzyme MnmG"/>
    <property type="match status" value="1"/>
</dbReference>
<dbReference type="InterPro" id="IPR049312">
    <property type="entry name" value="GIDA_C_N"/>
</dbReference>
<feature type="binding site" evidence="11">
    <location>
        <position position="120"/>
    </location>
    <ligand>
        <name>FAD</name>
        <dbReference type="ChEBI" id="CHEBI:57692"/>
    </ligand>
</feature>
<feature type="domain" description="tRNA uridine 5-carboxymethylaminomethyl modification enzyme C-terminal subdomain" evidence="12">
    <location>
        <begin position="540"/>
        <end position="611"/>
    </location>
</feature>
<keyword evidence="7 11" id="KW-0274">FAD</keyword>
<dbReference type="PANTHER" id="PTHR11806">
    <property type="entry name" value="GLUCOSE INHIBITED DIVISION PROTEIN A"/>
    <property type="match status" value="1"/>
</dbReference>
<dbReference type="SUPFAM" id="SSF51905">
    <property type="entry name" value="FAD/NAD(P)-binding domain"/>
    <property type="match status" value="1"/>
</dbReference>
<dbReference type="PANTHER" id="PTHR11806:SF0">
    <property type="entry name" value="PROTEIN MTO1 HOMOLOG, MITOCHONDRIAL"/>
    <property type="match status" value="1"/>
</dbReference>
<keyword evidence="6 11" id="KW-0819">tRNA processing</keyword>
<evidence type="ECO:0000256" key="8">
    <source>
        <dbReference type="ARBA" id="ARBA00023027"/>
    </source>
</evidence>
<evidence type="ECO:0000259" key="12">
    <source>
        <dbReference type="SMART" id="SM01228"/>
    </source>
</evidence>
<reference evidence="13" key="2">
    <citation type="submission" date="2021-04" db="EMBL/GenBank/DDBJ databases">
        <authorList>
            <person name="Gilroy R."/>
        </authorList>
    </citation>
    <scope>NUCLEOTIDE SEQUENCE</scope>
    <source>
        <strain evidence="13">ChiGjej1B1-14440</strain>
    </source>
</reference>
<feature type="binding site" evidence="11">
    <location>
        <begin position="8"/>
        <end position="13"/>
    </location>
    <ligand>
        <name>FAD</name>
        <dbReference type="ChEBI" id="CHEBI:57692"/>
    </ligand>
</feature>
<dbReference type="Gene3D" id="1.10.150.570">
    <property type="entry name" value="GidA associated domain, C-terminal subdomain"/>
    <property type="match status" value="1"/>
</dbReference>
<dbReference type="AlphaFoldDB" id="A0A9D2BLG9"/>
<dbReference type="FunFam" id="1.10.150.570:FF:000001">
    <property type="entry name" value="tRNA uridine 5-carboxymethylaminomethyl modification enzyme MnmG"/>
    <property type="match status" value="1"/>
</dbReference>
<accession>A0A9D2BLG9</accession>
<name>A0A9D2BLG9_9FIRM</name>
<dbReference type="InterPro" id="IPR036188">
    <property type="entry name" value="FAD/NAD-bd_sf"/>
</dbReference>
<dbReference type="EMBL" id="DXET01000088">
    <property type="protein sequence ID" value="HIX81100.1"/>
    <property type="molecule type" value="Genomic_DNA"/>
</dbReference>
<evidence type="ECO:0000313" key="14">
    <source>
        <dbReference type="Proteomes" id="UP000886724"/>
    </source>
</evidence>
<dbReference type="PROSITE" id="PS01281">
    <property type="entry name" value="GIDA_2"/>
    <property type="match status" value="1"/>
</dbReference>
<dbReference type="SMART" id="SM01228">
    <property type="entry name" value="GIDA_assoc_3"/>
    <property type="match status" value="1"/>
</dbReference>
<gene>
    <name evidence="11 13" type="primary">mnmG</name>
    <name evidence="11" type="synonym">gidA</name>
    <name evidence="13" type="ORF">H9980_03890</name>
</gene>
<evidence type="ECO:0000256" key="11">
    <source>
        <dbReference type="HAMAP-Rule" id="MF_00129"/>
    </source>
</evidence>
<comment type="similarity">
    <text evidence="3 11">Belongs to the MnmG family.</text>
</comment>
<evidence type="ECO:0000256" key="1">
    <source>
        <dbReference type="ARBA" id="ARBA00001974"/>
    </source>
</evidence>
<dbReference type="GO" id="GO:0030488">
    <property type="term" value="P:tRNA methylation"/>
    <property type="evidence" value="ECO:0007669"/>
    <property type="project" value="TreeGrafter"/>
</dbReference>
<dbReference type="Proteomes" id="UP000886724">
    <property type="component" value="Unassembled WGS sequence"/>
</dbReference>
<dbReference type="Pfam" id="PF13932">
    <property type="entry name" value="SAM_GIDA_C"/>
    <property type="match status" value="1"/>
</dbReference>
<dbReference type="Pfam" id="PF01134">
    <property type="entry name" value="GIDA"/>
    <property type="match status" value="1"/>
</dbReference>
<comment type="caution">
    <text evidence="13">The sequence shown here is derived from an EMBL/GenBank/DDBJ whole genome shotgun (WGS) entry which is preliminary data.</text>
</comment>
<comment type="subunit">
    <text evidence="9 11">Homodimer. Heterotetramer of two MnmE and two MnmG subunits.</text>
</comment>
<dbReference type="Gene3D" id="1.10.10.1800">
    <property type="entry name" value="tRNA uridine 5-carboxymethylaminomethyl modification enzyme MnmG/GidA"/>
    <property type="match status" value="1"/>
</dbReference>
<dbReference type="InterPro" id="IPR044920">
    <property type="entry name" value="MnmG_C_subdom_sf"/>
</dbReference>
<evidence type="ECO:0000256" key="3">
    <source>
        <dbReference type="ARBA" id="ARBA00007653"/>
    </source>
</evidence>
<evidence type="ECO:0000256" key="4">
    <source>
        <dbReference type="ARBA" id="ARBA00020461"/>
    </source>
</evidence>
<sequence length="620" mass="69862">MYDIIVVGGGHAGIEAALAPARMKQKTVLVTSNFDNVGSLPCNTSIGGPAKGIIVREIDALGGQMAVTADKTYLQMKMLNTAKGPGVQSLRGQADKIKYPRYMQKVLKEQENLDIVEGMVEDLIVEDNTVKGVILDDGQKIMGKMVILTTGTYLKAEILCGHQKHPSGPDQQKESKYLSTRLAKLGFRIQRLKTGTPPRVDINSVDYSKTTLQPGTDTKLAFSFRTKEFVPIDQQVPCYLTYTNEKTHQIIRDNLHKSSMYGGIVKGVGPRYCPSIEDKIVKFADKKQHQIFLEPESREMNTIYVQGFSSSLPHDVQEEMIRTIPGLENCKILKYAYAIEYDAIDPLQLWPSLETKVIKNLFTAGQINGTSGYEEAAGQGLIAGINASLKLQGKAPLVLKRDEAYIGVMIDDLVTKGTDEPYRMLTSRAEYRLLIRHDNADERLMKYGHDVGLINDEVYDEYLAKMKGIFDEIERLDTIRFTPKHEINDLLEQYNSARLTEGISAKELIKRPELTYDMILPFVDGPELSEEQRRRVTILIKYKGYIDKAKRQAEKQTKMEEKKIPSDIDYDQVKNLALEARQKLNKIRPLTIGQATRISGINPADISVLLIYLKQKYNEE</sequence>
<dbReference type="HAMAP" id="MF_00129">
    <property type="entry name" value="MnmG_GidA"/>
    <property type="match status" value="1"/>
</dbReference>
<dbReference type="InterPro" id="IPR020595">
    <property type="entry name" value="MnmG-rel_CS"/>
</dbReference>
<dbReference type="PROSITE" id="PS01280">
    <property type="entry name" value="GIDA_1"/>
    <property type="match status" value="1"/>
</dbReference>
<evidence type="ECO:0000256" key="5">
    <source>
        <dbReference type="ARBA" id="ARBA00022630"/>
    </source>
</evidence>
<evidence type="ECO:0000313" key="13">
    <source>
        <dbReference type="EMBL" id="HIX81100.1"/>
    </source>
</evidence>
<organism evidence="13 14">
    <name type="scientific">Candidatus Erysipelatoclostridium merdavium</name>
    <dbReference type="NCBI Taxonomy" id="2838566"/>
    <lineage>
        <taxon>Bacteria</taxon>
        <taxon>Bacillati</taxon>
        <taxon>Bacillota</taxon>
        <taxon>Erysipelotrichia</taxon>
        <taxon>Erysipelotrichales</taxon>
        <taxon>Erysipelotrichales incertae sedis</taxon>
    </lineage>
</organism>
<evidence type="ECO:0000256" key="7">
    <source>
        <dbReference type="ARBA" id="ARBA00022827"/>
    </source>
</evidence>
<feature type="binding site" evidence="11">
    <location>
        <position position="175"/>
    </location>
    <ligand>
        <name>FAD</name>
        <dbReference type="ChEBI" id="CHEBI:57692"/>
    </ligand>
</feature>
<dbReference type="GO" id="GO:0002098">
    <property type="term" value="P:tRNA wobble uridine modification"/>
    <property type="evidence" value="ECO:0007669"/>
    <property type="project" value="InterPro"/>
</dbReference>
<comment type="function">
    <text evidence="2 11">NAD-binding protein involved in the addition of a carboxymethylaminomethyl (cmnm) group at the wobble position (U34) of certain tRNAs, forming tRNA-cmnm(5)s(2)U34.</text>
</comment>